<evidence type="ECO:0000313" key="3">
    <source>
        <dbReference type="EMBL" id="GLV55905.1"/>
    </source>
</evidence>
<proteinExistence type="predicted"/>
<comment type="caution">
    <text evidence="3">The sequence shown here is derived from an EMBL/GenBank/DDBJ whole genome shotgun (WGS) entry which is preliminary data.</text>
</comment>
<dbReference type="InterPro" id="IPR048567">
    <property type="entry name" value="CyanoTRADDas_TM"/>
</dbReference>
<keyword evidence="4" id="KW-1185">Reference proteome</keyword>
<dbReference type="Pfam" id="PF20712">
    <property type="entry name" value="CyanoTRADDas_TM"/>
    <property type="match status" value="1"/>
</dbReference>
<evidence type="ECO:0000256" key="1">
    <source>
        <dbReference type="SAM" id="Phobius"/>
    </source>
</evidence>
<sequence>MDWKDLLPALLEEKNLDVRFICIKHKGEWFLKRLRATIFRAEPGVPEQVLYPSYLFFREKMGAADFIQFLNDVTTRRISPEGQASHTEEEKLKKLSLHNWEISYEVVNVSFSDHMRGHSMQGLADHLLPCWNFGGNLWPEIQETQESLIASGTSAPYFPRPIDGQAWYLYEKALQVSNNYLPLVDISLEDDRAFFRNIEINEEAGTARCQCEGTLLSQATISLYTATPQMETKRAASEIIFQLQEHPAVISLALTYADSWLDKRDVNLEYHPLGVPKGVTVVGGNFRESRGWALGGGVIADPTSAIEKIAQADPSNLATIVSPNLEMGNSYYLNTLNQSRQSFSWALVGEGVVIAFFIAAVILFTLRLPGNASYLAPLITALAGGVVQIATGVLFKFYSSASDQTAACHNRLDRIQRFFIANSACEHLNEVNKSTTQVALIKKLNDLQ</sequence>
<dbReference type="Proteomes" id="UP001344906">
    <property type="component" value="Unassembled WGS sequence"/>
</dbReference>
<evidence type="ECO:0000313" key="4">
    <source>
        <dbReference type="Proteomes" id="UP001344906"/>
    </source>
</evidence>
<feature type="transmembrane region" description="Helical" evidence="1">
    <location>
        <begin position="378"/>
        <end position="398"/>
    </location>
</feature>
<keyword evidence="1" id="KW-0472">Membrane</keyword>
<gene>
    <name evidence="3" type="ORF">KDH_27490</name>
</gene>
<reference evidence="3 4" key="1">
    <citation type="submission" date="2023-02" db="EMBL/GenBank/DDBJ databases">
        <title>Dictyobacter halimunensis sp. nov., a new member of the class Ktedonobacteria from forest soil in a geothermal area.</title>
        <authorList>
            <person name="Rachmania M.K."/>
            <person name="Ningsih F."/>
            <person name="Sakai Y."/>
            <person name="Yabe S."/>
            <person name="Yokota A."/>
            <person name="Sjamsuridzal W."/>
        </authorList>
    </citation>
    <scope>NUCLEOTIDE SEQUENCE [LARGE SCALE GENOMIC DNA]</scope>
    <source>
        <strain evidence="3 4">S3.2.2.5</strain>
    </source>
</reference>
<dbReference type="RefSeq" id="WP_338250684.1">
    <property type="nucleotide sequence ID" value="NZ_BSRI01000001.1"/>
</dbReference>
<protein>
    <recommendedName>
        <fullName evidence="2">Cyanobacterial TRADD-N associated 2 transmembrane domain-containing protein</fullName>
    </recommendedName>
</protein>
<accession>A0ABQ6FQE6</accession>
<keyword evidence="1" id="KW-1133">Transmembrane helix</keyword>
<feature type="transmembrane region" description="Helical" evidence="1">
    <location>
        <begin position="343"/>
        <end position="366"/>
    </location>
</feature>
<keyword evidence="1" id="KW-0812">Transmembrane</keyword>
<organism evidence="3 4">
    <name type="scientific">Dictyobacter halimunensis</name>
    <dbReference type="NCBI Taxonomy" id="3026934"/>
    <lineage>
        <taxon>Bacteria</taxon>
        <taxon>Bacillati</taxon>
        <taxon>Chloroflexota</taxon>
        <taxon>Ktedonobacteria</taxon>
        <taxon>Ktedonobacterales</taxon>
        <taxon>Dictyobacteraceae</taxon>
        <taxon>Dictyobacter</taxon>
    </lineage>
</organism>
<dbReference type="EMBL" id="BSRI01000001">
    <property type="protein sequence ID" value="GLV55905.1"/>
    <property type="molecule type" value="Genomic_DNA"/>
</dbReference>
<evidence type="ECO:0000259" key="2">
    <source>
        <dbReference type="Pfam" id="PF20712"/>
    </source>
</evidence>
<name>A0ABQ6FQE6_9CHLR</name>
<feature type="domain" description="Cyanobacterial TRADD-N associated 2 transmembrane" evidence="2">
    <location>
        <begin position="335"/>
        <end position="404"/>
    </location>
</feature>